<evidence type="ECO:0000256" key="8">
    <source>
        <dbReference type="ARBA" id="ARBA00025193"/>
    </source>
</evidence>
<proteinExistence type="inferred from homology"/>
<keyword evidence="6" id="KW-0804">Transcription</keyword>
<evidence type="ECO:0000256" key="4">
    <source>
        <dbReference type="ARBA" id="ARBA00023015"/>
    </source>
</evidence>
<comment type="subcellular location">
    <subcellularLocation>
        <location evidence="1">Nucleus</location>
    </subcellularLocation>
</comment>
<gene>
    <name evidence="11" type="ORF">CVLEPA_LOCUS28126</name>
</gene>
<evidence type="ECO:0000256" key="2">
    <source>
        <dbReference type="ARBA" id="ARBA00010410"/>
    </source>
</evidence>
<evidence type="ECO:0000256" key="6">
    <source>
        <dbReference type="ARBA" id="ARBA00023163"/>
    </source>
</evidence>
<protein>
    <recommendedName>
        <fullName evidence="3">snRNA-activating protein complex subunit 3</fullName>
    </recommendedName>
    <alternativeName>
        <fullName evidence="10">Small nuclear RNA-activating complex polypeptide 3</fullName>
    </alternativeName>
</protein>
<evidence type="ECO:0000256" key="7">
    <source>
        <dbReference type="ARBA" id="ARBA00023242"/>
    </source>
</evidence>
<evidence type="ECO:0000256" key="1">
    <source>
        <dbReference type="ARBA" id="ARBA00004123"/>
    </source>
</evidence>
<comment type="similarity">
    <text evidence="2">Belongs to the SNAPC3/SRD2 family.</text>
</comment>
<evidence type="ECO:0000256" key="3">
    <source>
        <dbReference type="ARBA" id="ARBA00013634"/>
    </source>
</evidence>
<name>A0ABP0GVH5_CLALP</name>
<keyword evidence="5" id="KW-0238">DNA-binding</keyword>
<evidence type="ECO:0000313" key="12">
    <source>
        <dbReference type="Proteomes" id="UP001642483"/>
    </source>
</evidence>
<keyword evidence="4" id="KW-0805">Transcription regulation</keyword>
<sequence length="373" mass="42495">MARLKAKYKSFMNVAEEHGFISPLVHVGQFKEECELLLPKSVMDFTTKEEFSVENLAKELDVDEATVKELEEVCSPSSLVCPREGEVLVWDDANCIPKDTGLITLSHRRKNLVEKVLKPSKKSRLLHCKYTEMDCALLARTHGIPAKDDKDQVTCPEIVITVSVSFPRDERRYKACCSDIYVLGSQPLGNFTENPDLPRDICLKDICTSSFFCFENTFFNDLRNPSSVDLSKDIIEWAKTNETAVPDNAQVASMDECTFNDLRIRLGCPYVFLHQGDCEHQIHFKDIRLFNGTDCQSRSAYPITVSKAHLKGQTCKVCNFHQATWYTRYDSLADTDPAFFCEFCFKLLHYDKSGNKLGEFTAFPYIPAFALNY</sequence>
<dbReference type="PANTHER" id="PTHR13421:SF16">
    <property type="entry name" value="SNRNA-ACTIVATING PROTEIN COMPLEX SUBUNIT 3"/>
    <property type="match status" value="1"/>
</dbReference>
<keyword evidence="12" id="KW-1185">Reference proteome</keyword>
<accession>A0ABP0GVH5</accession>
<evidence type="ECO:0000256" key="5">
    <source>
        <dbReference type="ARBA" id="ARBA00023125"/>
    </source>
</evidence>
<dbReference type="EMBL" id="CAWYQH010000141">
    <property type="protein sequence ID" value="CAK8694789.1"/>
    <property type="molecule type" value="Genomic_DNA"/>
</dbReference>
<comment type="subunit">
    <text evidence="9">Part of the SNAPc complex composed of 5 subunits: SNAPC1, SNAPC2, SNAPC3, SNAPC4 and SNAPC5. SNAPC3 interacts with SNAPC1.</text>
</comment>
<evidence type="ECO:0000256" key="10">
    <source>
        <dbReference type="ARBA" id="ARBA00029606"/>
    </source>
</evidence>
<keyword evidence="7" id="KW-0539">Nucleus</keyword>
<dbReference type="InterPro" id="IPR022042">
    <property type="entry name" value="snRNA-activating_su3"/>
</dbReference>
<dbReference type="PANTHER" id="PTHR13421">
    <property type="entry name" value="SNRNA-ACTIVATING PROTEIN COMPLEX SUBUNIT 3"/>
    <property type="match status" value="1"/>
</dbReference>
<reference evidence="11 12" key="1">
    <citation type="submission" date="2024-02" db="EMBL/GenBank/DDBJ databases">
        <authorList>
            <person name="Daric V."/>
            <person name="Darras S."/>
        </authorList>
    </citation>
    <scope>NUCLEOTIDE SEQUENCE [LARGE SCALE GENOMIC DNA]</scope>
</reference>
<dbReference type="Proteomes" id="UP001642483">
    <property type="component" value="Unassembled WGS sequence"/>
</dbReference>
<comment type="function">
    <text evidence="8">Part of the SNAPc complex required for the transcription of both RNA polymerase II and III small-nuclear RNA genes. Binds to the proximal sequence element (PSE), a non-TATA-box basal promoter element common to these 2 types of genes. Recruits TBP and BRF2 to the U6 snRNA TATA box.</text>
</comment>
<organism evidence="11 12">
    <name type="scientific">Clavelina lepadiformis</name>
    <name type="common">Light-bulb sea squirt</name>
    <name type="synonym">Ascidia lepadiformis</name>
    <dbReference type="NCBI Taxonomy" id="159417"/>
    <lineage>
        <taxon>Eukaryota</taxon>
        <taxon>Metazoa</taxon>
        <taxon>Chordata</taxon>
        <taxon>Tunicata</taxon>
        <taxon>Ascidiacea</taxon>
        <taxon>Aplousobranchia</taxon>
        <taxon>Clavelinidae</taxon>
        <taxon>Clavelina</taxon>
    </lineage>
</organism>
<dbReference type="Pfam" id="PF12251">
    <property type="entry name" value="SNAPC3"/>
    <property type="match status" value="1"/>
</dbReference>
<evidence type="ECO:0000313" key="11">
    <source>
        <dbReference type="EMBL" id="CAK8694789.1"/>
    </source>
</evidence>
<evidence type="ECO:0000256" key="9">
    <source>
        <dbReference type="ARBA" id="ARBA00025958"/>
    </source>
</evidence>
<comment type="caution">
    <text evidence="11">The sequence shown here is derived from an EMBL/GenBank/DDBJ whole genome shotgun (WGS) entry which is preliminary data.</text>
</comment>